<keyword evidence="5" id="KW-1185">Reference proteome</keyword>
<dbReference type="SUPFAM" id="SSF52218">
    <property type="entry name" value="Flavoproteins"/>
    <property type="match status" value="1"/>
</dbReference>
<dbReference type="STRING" id="1121345.SAMN02745217_03387"/>
<dbReference type="Gene3D" id="3.40.50.360">
    <property type="match status" value="1"/>
</dbReference>
<gene>
    <name evidence="4" type="ORF">SAMN02745217_03387</name>
</gene>
<reference evidence="4 5" key="1">
    <citation type="submission" date="2016-12" db="EMBL/GenBank/DDBJ databases">
        <authorList>
            <person name="Song W.-J."/>
            <person name="Kurnit D.M."/>
        </authorList>
    </citation>
    <scope>NUCLEOTIDE SEQUENCE [LARGE SCALE GENOMIC DNA]</scope>
    <source>
        <strain evidence="4 5">DSM 12503</strain>
    </source>
</reference>
<dbReference type="InterPro" id="IPR051796">
    <property type="entry name" value="ISF_SsuE-like"/>
</dbReference>
<dbReference type="RefSeq" id="WP_242952396.1">
    <property type="nucleotide sequence ID" value="NZ_FRFD01000010.1"/>
</dbReference>
<dbReference type="Pfam" id="PF03358">
    <property type="entry name" value="FMN_red"/>
    <property type="match status" value="1"/>
</dbReference>
<evidence type="ECO:0000259" key="3">
    <source>
        <dbReference type="Pfam" id="PF03358"/>
    </source>
</evidence>
<evidence type="ECO:0000256" key="1">
    <source>
        <dbReference type="ARBA" id="ARBA00022630"/>
    </source>
</evidence>
<protein>
    <submittedName>
        <fullName evidence="4">Multimeric flavodoxin WrbA</fullName>
    </submittedName>
</protein>
<proteinExistence type="predicted"/>
<evidence type="ECO:0000313" key="5">
    <source>
        <dbReference type="Proteomes" id="UP000184612"/>
    </source>
</evidence>
<evidence type="ECO:0000313" key="4">
    <source>
        <dbReference type="EMBL" id="SHO51887.1"/>
    </source>
</evidence>
<dbReference type="Proteomes" id="UP000184612">
    <property type="component" value="Unassembled WGS sequence"/>
</dbReference>
<name>A0A1M7YGV9_9FIRM</name>
<dbReference type="PANTHER" id="PTHR43278">
    <property type="entry name" value="NAD(P)H-DEPENDENT FMN-CONTAINING OXIDOREDUCTASE YWQN-RELATED"/>
    <property type="match status" value="1"/>
</dbReference>
<dbReference type="InterPro" id="IPR029039">
    <property type="entry name" value="Flavoprotein-like_sf"/>
</dbReference>
<dbReference type="InterPro" id="IPR005025">
    <property type="entry name" value="FMN_Rdtase-like_dom"/>
</dbReference>
<organism evidence="4 5">
    <name type="scientific">Anaerocolumna xylanovorans DSM 12503</name>
    <dbReference type="NCBI Taxonomy" id="1121345"/>
    <lineage>
        <taxon>Bacteria</taxon>
        <taxon>Bacillati</taxon>
        <taxon>Bacillota</taxon>
        <taxon>Clostridia</taxon>
        <taxon>Lachnospirales</taxon>
        <taxon>Lachnospiraceae</taxon>
        <taxon>Anaerocolumna</taxon>
    </lineage>
</organism>
<feature type="domain" description="NADPH-dependent FMN reductase-like" evidence="3">
    <location>
        <begin position="4"/>
        <end position="150"/>
    </location>
</feature>
<sequence>MLRTIIFNGSPRKNGDTKSILNEFVKYLDGEYKIVDTYYCNIKPCLDCRYCWENTGCCQKDEWQEIDQYIRECDNIVIASPIYFSELTGQLLNAVSKVQSYWSARYFRKEEIITKCKKGGIILIGGGDGHMSTPIEMATCILHHMKVKNIAPEICCHDTNNQPAINQDYVINAIKEMADFLNKK</sequence>
<keyword evidence="1" id="KW-0285">Flavoprotein</keyword>
<dbReference type="PANTHER" id="PTHR43278:SF4">
    <property type="entry name" value="NAD(P)H-DEPENDENT FMN-CONTAINING OXIDOREDUCTASE YWQN-RELATED"/>
    <property type="match status" value="1"/>
</dbReference>
<dbReference type="GO" id="GO:0016491">
    <property type="term" value="F:oxidoreductase activity"/>
    <property type="evidence" value="ECO:0007669"/>
    <property type="project" value="InterPro"/>
</dbReference>
<dbReference type="EMBL" id="FRFD01000010">
    <property type="protein sequence ID" value="SHO51887.1"/>
    <property type="molecule type" value="Genomic_DNA"/>
</dbReference>
<evidence type="ECO:0000256" key="2">
    <source>
        <dbReference type="ARBA" id="ARBA00022643"/>
    </source>
</evidence>
<dbReference type="AlphaFoldDB" id="A0A1M7YGV9"/>
<accession>A0A1M7YGV9</accession>
<keyword evidence="2" id="KW-0288">FMN</keyword>